<accession>A0ABM6FGS7</accession>
<protein>
    <submittedName>
        <fullName evidence="4">DNA polymerase</fullName>
    </submittedName>
</protein>
<comment type="similarity">
    <text evidence="1">Belongs to the DNA polymerase type-Y family.</text>
</comment>
<sequence length="487" mass="52980">MYRLWICLRLPRLCLEVFRPRWSTELAVAVLDKDRVHLASALAAAAGVRAQMRRGGVQTIAPQTVLLERAPTREAEGLRAFALALLQFSPSVVEAEEDAVLVDVSASLRLFGGARRLRARMRATAEALGYTVAVGCAPTAQGAWLLARAGGGVALKPAGLGRQLATLPAAVLPAARPHADWLDGLGCRTLGDLRRLPRAGLQRRCGAAINEALDRALGEAAEVFDWLEAPPTFAARVELPDRIEHAEATLAYAGGLIEQLVGWLTARHLAVTRFAVSLQHERGREAIPPTVVEVALAEPSWHAAHLNRLLRERLARLAVDAPMIAVHLAAVDTQPLAPPSESLFPEPGGTPEDHARLLELLTARLGAERVLQPALQADYRPEVANTWVPAGTKVAAGGPAPALPRPAWLLDKPIPLLERDHRPYYGSPLRMVSPPERIEAGWWAGEVVTRDYYVAEGQDHTCYWVFQERMGSREGDAAHWYLHGLFG</sequence>
<dbReference type="Pfam" id="PF00817">
    <property type="entry name" value="IMS"/>
    <property type="match status" value="1"/>
</dbReference>
<organism evidence="4 5">
    <name type="scientific">Cupriavidus malaysiensis</name>
    <dbReference type="NCBI Taxonomy" id="367825"/>
    <lineage>
        <taxon>Bacteria</taxon>
        <taxon>Pseudomonadati</taxon>
        <taxon>Pseudomonadota</taxon>
        <taxon>Betaproteobacteria</taxon>
        <taxon>Burkholderiales</taxon>
        <taxon>Burkholderiaceae</taxon>
        <taxon>Cupriavidus</taxon>
    </lineage>
</organism>
<dbReference type="PANTHER" id="PTHR35369:SF2">
    <property type="entry name" value="BLR3025 PROTEIN"/>
    <property type="match status" value="1"/>
</dbReference>
<keyword evidence="5" id="KW-1185">Reference proteome</keyword>
<keyword evidence="4" id="KW-0614">Plasmid</keyword>
<evidence type="ECO:0000256" key="1">
    <source>
        <dbReference type="ARBA" id="ARBA00010945"/>
    </source>
</evidence>
<dbReference type="Gene3D" id="3.30.70.270">
    <property type="match status" value="1"/>
</dbReference>
<geneLocation type="plasmid" evidence="4 5">
    <name>unnamed1</name>
</geneLocation>
<keyword evidence="2" id="KW-0227">DNA damage</keyword>
<dbReference type="InterPro" id="IPR050356">
    <property type="entry name" value="SulA_CellDiv_inhibitor"/>
</dbReference>
<dbReference type="Proteomes" id="UP000177515">
    <property type="component" value="Plasmid unnamed1"/>
</dbReference>
<dbReference type="SUPFAM" id="SSF56672">
    <property type="entry name" value="DNA/RNA polymerases"/>
    <property type="match status" value="1"/>
</dbReference>
<evidence type="ECO:0000313" key="4">
    <source>
        <dbReference type="EMBL" id="AOZ11163.1"/>
    </source>
</evidence>
<reference evidence="4 5" key="1">
    <citation type="submission" date="2016-10" db="EMBL/GenBank/DDBJ databases">
        <title>Complete genome sequences of three Cupriavidus strains isolated from various Malaysian environments.</title>
        <authorList>
            <person name="Abdullah A.A.-A."/>
            <person name="Shafie N.A.H."/>
            <person name="Lau N.S."/>
        </authorList>
    </citation>
    <scope>NUCLEOTIDE SEQUENCE [LARGE SCALE GENOMIC DNA]</scope>
    <source>
        <strain evidence="4 5">USMAA1020</strain>
        <plasmid evidence="4 5">unnamed1</plasmid>
    </source>
</reference>
<dbReference type="InterPro" id="IPR043128">
    <property type="entry name" value="Rev_trsase/Diguanyl_cyclase"/>
</dbReference>
<gene>
    <name evidence="4" type="ORF">BKK80_34995</name>
</gene>
<dbReference type="RefSeq" id="WP_071073774.1">
    <property type="nucleotide sequence ID" value="NZ_CP017756.1"/>
</dbReference>
<dbReference type="Gene3D" id="3.40.1170.60">
    <property type="match status" value="1"/>
</dbReference>
<dbReference type="EMBL" id="CP017756">
    <property type="protein sequence ID" value="AOZ11163.1"/>
    <property type="molecule type" value="Genomic_DNA"/>
</dbReference>
<dbReference type="InterPro" id="IPR001126">
    <property type="entry name" value="UmuC"/>
</dbReference>
<dbReference type="CDD" id="cd03468">
    <property type="entry name" value="PolY_like"/>
    <property type="match status" value="1"/>
</dbReference>
<feature type="domain" description="UmuC" evidence="3">
    <location>
        <begin position="24"/>
        <end position="147"/>
    </location>
</feature>
<dbReference type="InterPro" id="IPR043502">
    <property type="entry name" value="DNA/RNA_pol_sf"/>
</dbReference>
<name>A0ABM6FGS7_9BURK</name>
<evidence type="ECO:0000256" key="2">
    <source>
        <dbReference type="ARBA" id="ARBA00022763"/>
    </source>
</evidence>
<evidence type="ECO:0000313" key="5">
    <source>
        <dbReference type="Proteomes" id="UP000177515"/>
    </source>
</evidence>
<proteinExistence type="inferred from homology"/>
<evidence type="ECO:0000259" key="3">
    <source>
        <dbReference type="Pfam" id="PF00817"/>
    </source>
</evidence>
<dbReference type="PANTHER" id="PTHR35369">
    <property type="entry name" value="BLR3025 PROTEIN-RELATED"/>
    <property type="match status" value="1"/>
</dbReference>